<sequence>MELLNTLKNISIFKDMNTEEIKQIILKLNYKIKKYKKDETIYFRGDKINYALINLSGELYSEMQKYNGDVIEVGIIKTHELFASAFIFGDSNTTPVDVVARTDCEILSLEKEKLLECMQENKKFLNNFLDEISNKSQFLSKRLWFNFVNKSIEDKIIDYIEQNSKDNIIHFRPSISEISRRFGVTRPSLSREISNLCSRGVLQRIGKNKYNINRREFEKI</sequence>
<reference evidence="2 3" key="2">
    <citation type="journal article" date="2010" name="Stand. Genomic Sci.">
        <title>Complete genome sequence of Sebaldella termitidis type strain (NCTC 11300).</title>
        <authorList>
            <person name="Harmon-Smith M."/>
            <person name="Celia L."/>
            <person name="Chertkov O."/>
            <person name="Lapidus A."/>
            <person name="Copeland A."/>
            <person name="Glavina Del Rio T."/>
            <person name="Nolan M."/>
            <person name="Lucas S."/>
            <person name="Tice H."/>
            <person name="Cheng J.F."/>
            <person name="Han C."/>
            <person name="Detter J.C."/>
            <person name="Bruce D."/>
            <person name="Goodwin L."/>
            <person name="Pitluck S."/>
            <person name="Pati A."/>
            <person name="Liolios K."/>
            <person name="Ivanova N."/>
            <person name="Mavromatis K."/>
            <person name="Mikhailova N."/>
            <person name="Chen A."/>
            <person name="Palaniappan K."/>
            <person name="Land M."/>
            <person name="Hauser L."/>
            <person name="Chang Y.J."/>
            <person name="Jeffries C.D."/>
            <person name="Brettin T."/>
            <person name="Goker M."/>
            <person name="Beck B."/>
            <person name="Bristow J."/>
            <person name="Eisen J.A."/>
            <person name="Markowitz V."/>
            <person name="Hugenholtz P."/>
            <person name="Kyrpides N.C."/>
            <person name="Klenk H.P."/>
            <person name="Chen F."/>
        </authorList>
    </citation>
    <scope>NUCLEOTIDE SEQUENCE [LARGE SCALE GENOMIC DNA]</scope>
    <source>
        <strain evidence="3">ATCC 33386 / NCTC 11300</strain>
    </source>
</reference>
<dbReference type="SUPFAM" id="SSF51206">
    <property type="entry name" value="cAMP-binding domain-like"/>
    <property type="match status" value="1"/>
</dbReference>
<evidence type="ECO:0000259" key="1">
    <source>
        <dbReference type="PROSITE" id="PS50042"/>
    </source>
</evidence>
<dbReference type="PROSITE" id="PS50042">
    <property type="entry name" value="CNMP_BINDING_3"/>
    <property type="match status" value="1"/>
</dbReference>
<gene>
    <name evidence="2" type="ordered locus">Sterm_3951</name>
</gene>
<dbReference type="GO" id="GO:0005829">
    <property type="term" value="C:cytosol"/>
    <property type="evidence" value="ECO:0007669"/>
    <property type="project" value="TreeGrafter"/>
</dbReference>
<dbReference type="InterPro" id="IPR050397">
    <property type="entry name" value="Env_Response_Regulators"/>
</dbReference>
<dbReference type="CDD" id="cd00038">
    <property type="entry name" value="CAP_ED"/>
    <property type="match status" value="1"/>
</dbReference>
<dbReference type="Proteomes" id="UP000000845">
    <property type="component" value="Chromosome"/>
</dbReference>
<accession>D1AGR3</accession>
<dbReference type="SMART" id="SM00100">
    <property type="entry name" value="cNMP"/>
    <property type="match status" value="1"/>
</dbReference>
<dbReference type="Pfam" id="PF00027">
    <property type="entry name" value="cNMP_binding"/>
    <property type="match status" value="1"/>
</dbReference>
<dbReference type="InterPro" id="IPR000595">
    <property type="entry name" value="cNMP-bd_dom"/>
</dbReference>
<evidence type="ECO:0000313" key="2">
    <source>
        <dbReference type="EMBL" id="ACZ10783.1"/>
    </source>
</evidence>
<feature type="domain" description="Cyclic nucleotide-binding" evidence="1">
    <location>
        <begin position="12"/>
        <end position="135"/>
    </location>
</feature>
<organism evidence="2 3">
    <name type="scientific">Sebaldella termitidis (strain ATCC 33386 / NCTC 11300)</name>
    <dbReference type="NCBI Taxonomy" id="526218"/>
    <lineage>
        <taxon>Bacteria</taxon>
        <taxon>Fusobacteriati</taxon>
        <taxon>Fusobacteriota</taxon>
        <taxon>Fusobacteriia</taxon>
        <taxon>Fusobacteriales</taxon>
        <taxon>Leptotrichiaceae</taxon>
        <taxon>Sebaldella</taxon>
    </lineage>
</organism>
<dbReference type="eggNOG" id="COG0664">
    <property type="taxonomic scope" value="Bacteria"/>
</dbReference>
<name>D1AGR3_SEBTE</name>
<dbReference type="HOGENOM" id="CLU_075053_4_1_0"/>
<dbReference type="AlphaFoldDB" id="D1AGR3"/>
<dbReference type="InterPro" id="IPR014710">
    <property type="entry name" value="RmlC-like_jellyroll"/>
</dbReference>
<dbReference type="Gene3D" id="2.60.120.10">
    <property type="entry name" value="Jelly Rolls"/>
    <property type="match status" value="1"/>
</dbReference>
<dbReference type="STRING" id="526218.Sterm_3951"/>
<dbReference type="PANTHER" id="PTHR24567:SF58">
    <property type="entry name" value="CYCLIC AMP-BINDING REGULATORY PROTEIN"/>
    <property type="match status" value="1"/>
</dbReference>
<dbReference type="SUPFAM" id="SSF46785">
    <property type="entry name" value="Winged helix' DNA-binding domain"/>
    <property type="match status" value="1"/>
</dbReference>
<protein>
    <submittedName>
        <fullName evidence="2">Transcriptional regulator, Crp/Fnr family</fullName>
    </submittedName>
</protein>
<proteinExistence type="predicted"/>
<keyword evidence="3" id="KW-1185">Reference proteome</keyword>
<dbReference type="InterPro" id="IPR036390">
    <property type="entry name" value="WH_DNA-bd_sf"/>
</dbReference>
<dbReference type="PANTHER" id="PTHR24567">
    <property type="entry name" value="CRP FAMILY TRANSCRIPTIONAL REGULATORY PROTEIN"/>
    <property type="match status" value="1"/>
</dbReference>
<evidence type="ECO:0000313" key="3">
    <source>
        <dbReference type="Proteomes" id="UP000000845"/>
    </source>
</evidence>
<dbReference type="GO" id="GO:0003700">
    <property type="term" value="F:DNA-binding transcription factor activity"/>
    <property type="evidence" value="ECO:0007669"/>
    <property type="project" value="TreeGrafter"/>
</dbReference>
<reference evidence="3" key="1">
    <citation type="submission" date="2009-09" db="EMBL/GenBank/DDBJ databases">
        <title>The complete chromosome of Sebaldella termitidis ATCC 33386.</title>
        <authorList>
            <consortium name="US DOE Joint Genome Institute (JGI-PGF)"/>
            <person name="Lucas S."/>
            <person name="Copeland A."/>
            <person name="Lapidus A."/>
            <person name="Glavina del Rio T."/>
            <person name="Dalin E."/>
            <person name="Tice H."/>
            <person name="Bruce D."/>
            <person name="Goodwin L."/>
            <person name="Pitluck S."/>
            <person name="Kyrpides N."/>
            <person name="Mavromatis K."/>
            <person name="Ivanova N."/>
            <person name="Mikhailova N."/>
            <person name="Sims D."/>
            <person name="Meincke L."/>
            <person name="Brettin T."/>
            <person name="Detter J.C."/>
            <person name="Han C."/>
            <person name="Larimer F."/>
            <person name="Land M."/>
            <person name="Hauser L."/>
            <person name="Markowitz V."/>
            <person name="Cheng J.F."/>
            <person name="Hugenholtz P."/>
            <person name="Woyke T."/>
            <person name="Wu D."/>
            <person name="Eisen J.A."/>
        </authorList>
    </citation>
    <scope>NUCLEOTIDE SEQUENCE [LARGE SCALE GENOMIC DNA]</scope>
    <source>
        <strain evidence="3">ATCC 33386 / NCTC 11300</strain>
    </source>
</reference>
<dbReference type="EMBL" id="CP001739">
    <property type="protein sequence ID" value="ACZ10783.1"/>
    <property type="molecule type" value="Genomic_DNA"/>
</dbReference>
<dbReference type="RefSeq" id="WP_012863358.1">
    <property type="nucleotide sequence ID" value="NC_013517.1"/>
</dbReference>
<dbReference type="KEGG" id="str:Sterm_3951"/>
<dbReference type="InterPro" id="IPR018490">
    <property type="entry name" value="cNMP-bd_dom_sf"/>
</dbReference>